<reference evidence="2 3" key="1">
    <citation type="submission" date="2020-07" db="EMBL/GenBank/DDBJ databases">
        <title>Comparative genomics of pyrophilous fungi reveals a link between fire events and developmental genes.</title>
        <authorList>
            <consortium name="DOE Joint Genome Institute"/>
            <person name="Steindorff A.S."/>
            <person name="Carver A."/>
            <person name="Calhoun S."/>
            <person name="Stillman K."/>
            <person name="Liu H."/>
            <person name="Lipzen A."/>
            <person name="Pangilinan J."/>
            <person name="Labutti K."/>
            <person name="Bruns T.D."/>
            <person name="Grigoriev I.V."/>
        </authorList>
    </citation>
    <scope>NUCLEOTIDE SEQUENCE [LARGE SCALE GENOMIC DNA]</scope>
    <source>
        <strain evidence="2 3">CBS 144469</strain>
    </source>
</reference>
<sequence>MTMSHEPKEEDPSIPPHGHLKPVTSTTSSAQLHMKLLHHALAHIQYHHTRAQHTTFVGLHPPSPSGVPYSECLAPTEISGGDSVVLFHQRAVSLRPSAAFRPAGSPQLIRDAVGAHFTTMRSSMHRPRRIQSLGGRLAISELKGRSSKPGLTCDSSLHCWEVSTIQASHDHQGQNPRVLSTTMRLTMTSSGYGRQAGTVAMPVPTPVVQQRRDDTHLQQLSKALGDAQHHHSDGTPRNLSEHVDDEKKVHGHRAVMSVTMTSDDGCSSTFDTVAHGFGPFVHPGFTQWRHMGATHSLITPRSYRRSPATKRNTFEFRRFKILASGRLATAVYLVRWLLRAIWDVKLRQAEYISDHHGLTPGHGAATRTRTRANPTRETAGLPAKTNPKTAKSDEIWLRYGDGLGNAHPHPHPTGYNPRTRAGRATRGDH</sequence>
<dbReference type="OrthoDB" id="2624093at2759"/>
<dbReference type="Proteomes" id="UP000521943">
    <property type="component" value="Unassembled WGS sequence"/>
</dbReference>
<keyword evidence="3" id="KW-1185">Reference proteome</keyword>
<feature type="compositionally biased region" description="Low complexity" evidence="1">
    <location>
        <begin position="364"/>
        <end position="379"/>
    </location>
</feature>
<evidence type="ECO:0000256" key="1">
    <source>
        <dbReference type="SAM" id="MobiDB-lite"/>
    </source>
</evidence>
<dbReference type="EMBL" id="JACGCI010000016">
    <property type="protein sequence ID" value="KAF6759124.1"/>
    <property type="molecule type" value="Genomic_DNA"/>
</dbReference>
<proteinExistence type="predicted"/>
<feature type="region of interest" description="Disordered" evidence="1">
    <location>
        <begin position="223"/>
        <end position="247"/>
    </location>
</feature>
<dbReference type="AlphaFoldDB" id="A0A8H6MAR5"/>
<name>A0A8H6MAR5_9AGAR</name>
<feature type="region of interest" description="Disordered" evidence="1">
    <location>
        <begin position="1"/>
        <end position="29"/>
    </location>
</feature>
<evidence type="ECO:0000313" key="3">
    <source>
        <dbReference type="Proteomes" id="UP000521943"/>
    </source>
</evidence>
<feature type="compositionally biased region" description="Basic and acidic residues" evidence="1">
    <location>
        <begin position="227"/>
        <end position="247"/>
    </location>
</feature>
<gene>
    <name evidence="2" type="ORF">DFP72DRAFT_1043263</name>
</gene>
<evidence type="ECO:0000313" key="2">
    <source>
        <dbReference type="EMBL" id="KAF6759124.1"/>
    </source>
</evidence>
<organism evidence="2 3">
    <name type="scientific">Ephemerocybe angulata</name>
    <dbReference type="NCBI Taxonomy" id="980116"/>
    <lineage>
        <taxon>Eukaryota</taxon>
        <taxon>Fungi</taxon>
        <taxon>Dikarya</taxon>
        <taxon>Basidiomycota</taxon>
        <taxon>Agaricomycotina</taxon>
        <taxon>Agaricomycetes</taxon>
        <taxon>Agaricomycetidae</taxon>
        <taxon>Agaricales</taxon>
        <taxon>Agaricineae</taxon>
        <taxon>Psathyrellaceae</taxon>
        <taxon>Ephemerocybe</taxon>
    </lineage>
</organism>
<comment type="caution">
    <text evidence="2">The sequence shown here is derived from an EMBL/GenBank/DDBJ whole genome shotgun (WGS) entry which is preliminary data.</text>
</comment>
<feature type="compositionally biased region" description="Basic and acidic residues" evidence="1">
    <location>
        <begin position="1"/>
        <end position="11"/>
    </location>
</feature>
<feature type="region of interest" description="Disordered" evidence="1">
    <location>
        <begin position="358"/>
        <end position="429"/>
    </location>
</feature>
<accession>A0A8H6MAR5</accession>
<protein>
    <submittedName>
        <fullName evidence="2">Uncharacterized protein</fullName>
    </submittedName>
</protein>